<dbReference type="Pfam" id="PF13307">
    <property type="entry name" value="Helicase_C_2"/>
    <property type="match status" value="1"/>
</dbReference>
<dbReference type="Pfam" id="PF00270">
    <property type="entry name" value="DEAD"/>
    <property type="match status" value="1"/>
</dbReference>
<keyword evidence="1 6" id="KW-0004">4Fe-4S</keyword>
<dbReference type="GO" id="GO:0009432">
    <property type="term" value="P:SOS response"/>
    <property type="evidence" value="ECO:0007669"/>
    <property type="project" value="TreeGrafter"/>
</dbReference>
<reference evidence="8" key="1">
    <citation type="journal article" date="2018" name="Nat. Biotechnol.">
        <title>A standardized bacterial taxonomy based on genome phylogeny substantially revises the tree of life.</title>
        <authorList>
            <person name="Parks D.H."/>
            <person name="Chuvochina M."/>
            <person name="Waite D.W."/>
            <person name="Rinke C."/>
            <person name="Skarshewski A."/>
            <person name="Chaumeil P.A."/>
            <person name="Hugenholtz P."/>
        </authorList>
    </citation>
    <scope>NUCLEOTIDE SEQUENCE [LARGE SCALE GENOMIC DNA]</scope>
    <source>
        <strain evidence="8">UBA11284</strain>
    </source>
</reference>
<dbReference type="HAMAP" id="MF_02205">
    <property type="entry name" value="DinG_proteobact"/>
    <property type="match status" value="1"/>
</dbReference>
<comment type="function">
    <text evidence="6">DNA-dependent ATPase and 5'-3' DNA helicase. Unwinds D-loops, R-loops, forked DNA and G-quadruplex DNA.</text>
</comment>
<dbReference type="GO" id="GO:0016887">
    <property type="term" value="F:ATP hydrolysis activity"/>
    <property type="evidence" value="ECO:0007669"/>
    <property type="project" value="RHEA"/>
</dbReference>
<feature type="binding site" evidence="6">
    <location>
        <position position="207"/>
    </location>
    <ligand>
        <name>[4Fe-4S] cluster</name>
        <dbReference type="ChEBI" id="CHEBI:49883"/>
    </ligand>
</feature>
<dbReference type="SMART" id="SM00491">
    <property type="entry name" value="HELICc2"/>
    <property type="match status" value="1"/>
</dbReference>
<evidence type="ECO:0000313" key="8">
    <source>
        <dbReference type="EMBL" id="HCA03191.1"/>
    </source>
</evidence>
<keyword evidence="4 6" id="KW-0067">ATP-binding</keyword>
<comment type="similarity">
    <text evidence="6">Belongs to the helicase family. DinG subfamily. Type 1 sub-subfamily.</text>
</comment>
<keyword evidence="6" id="KW-0413">Isomerase</keyword>
<dbReference type="GO" id="GO:0043139">
    <property type="term" value="F:5'-3' DNA helicase activity"/>
    <property type="evidence" value="ECO:0007669"/>
    <property type="project" value="UniProtKB-UniRule"/>
</dbReference>
<gene>
    <name evidence="6" type="primary">dinG</name>
    <name evidence="8" type="ORF">DEO68_13695</name>
</gene>
<sequence>MLDNALKSDIQDAYRRVVEKLELTPRYGQRLMIAEIARTLGGIEQDSEGKRTNDNHVCVLEAGTGTGKTLAYLIAALPIAKAQGKRLIVSTATVALQEQVLNQDLPSLASHSGIAFRYALAKGRGRYVCVARLDQALEGSEPNPTLSLFEQLLQSHSSDFSLLATDLAEAYGKGEWAGDRDTWSASIDDGHWRQLTVDHRQCTGRRCGHFGACAFFRSRRDLEDADIIVANHDLVLADLALGGGAILPDPADCIFVFDEGHHLPDKALSHFAHRFAVHGCLRWLKTLKSSLTDLHQGLAVQPTIARLLAGLPELLHSLEPALGDVFSMGHQLAGRENGLSDEEANHQLRFEKGQVPEALREQAQQLLVMFATLSRSLESISDILRESLDPEKQTGLDRDQADTWLPLIALLHGRSLDAHSLWQAFSEQDAANAPPSARWITLSRVAGEPEIEFSASPVSAAHTLAKHLWGRCHGAVVTSATLTALGRFERIQERAGLANRYRYQALPSPFDYAKAILRVPKEATDPSDRDAHESAIVNFVTQLGDDEAALVLFSSRAQLRAVEKALPAAAKGRVLAQDALPKHELLERHRAAVDDGNGSIIFGLASFAEGIDLPGDYLTHVVITRLPFAVPDDPVGATLAEWIESQGGNPFMRISVPDASIKLVQACGRLIRKESDRGVITLLDRRVITRRYGQALLDALPPFKREIMP</sequence>
<dbReference type="GO" id="GO:0006281">
    <property type="term" value="P:DNA repair"/>
    <property type="evidence" value="ECO:0007669"/>
    <property type="project" value="TreeGrafter"/>
</dbReference>
<dbReference type="InterPro" id="IPR014013">
    <property type="entry name" value="Helic_SF1/SF2_ATP-bd_DinG/Rad3"/>
</dbReference>
<comment type="caution">
    <text evidence="8">The sequence shown here is derived from an EMBL/GenBank/DDBJ whole genome shotgun (WGS) entry which is preliminary data.</text>
</comment>
<dbReference type="EMBL" id="DOTR01000079">
    <property type="protein sequence ID" value="HCA03191.1"/>
    <property type="molecule type" value="Genomic_DNA"/>
</dbReference>
<dbReference type="PANTHER" id="PTHR11472:SF59">
    <property type="entry name" value="ATP-DEPENDENT DNA HELICASE DING"/>
    <property type="match status" value="1"/>
</dbReference>
<dbReference type="GO" id="GO:0033677">
    <property type="term" value="F:DNA/RNA helicase activity"/>
    <property type="evidence" value="ECO:0007669"/>
    <property type="project" value="TreeGrafter"/>
</dbReference>
<dbReference type="InterPro" id="IPR045028">
    <property type="entry name" value="DinG/Rad3-like"/>
</dbReference>
<name>A0A3D0KJ07_9GAMM</name>
<dbReference type="InterPro" id="IPR011545">
    <property type="entry name" value="DEAD/DEAH_box_helicase_dom"/>
</dbReference>
<comment type="catalytic activity">
    <reaction evidence="6">
        <text>ATP + H2O = ADP + phosphate + H(+)</text>
        <dbReference type="Rhea" id="RHEA:13065"/>
        <dbReference type="ChEBI" id="CHEBI:15377"/>
        <dbReference type="ChEBI" id="CHEBI:15378"/>
        <dbReference type="ChEBI" id="CHEBI:30616"/>
        <dbReference type="ChEBI" id="CHEBI:43474"/>
        <dbReference type="ChEBI" id="CHEBI:456216"/>
        <dbReference type="EC" id="5.6.2.3"/>
    </reaction>
</comment>
<evidence type="ECO:0000256" key="3">
    <source>
        <dbReference type="ARBA" id="ARBA00022801"/>
    </source>
</evidence>
<organism evidence="8">
    <name type="scientific">Halomonas campaniensis</name>
    <dbReference type="NCBI Taxonomy" id="213554"/>
    <lineage>
        <taxon>Bacteria</taxon>
        <taxon>Pseudomonadati</taxon>
        <taxon>Pseudomonadota</taxon>
        <taxon>Gammaproteobacteria</taxon>
        <taxon>Oceanospirillales</taxon>
        <taxon>Halomonadaceae</taxon>
        <taxon>Halomonas</taxon>
    </lineage>
</organism>
<keyword evidence="6" id="KW-0408">Iron</keyword>
<dbReference type="EC" id="5.6.2.3" evidence="6"/>
<dbReference type="PANTHER" id="PTHR11472">
    <property type="entry name" value="DNA REPAIR DEAD HELICASE RAD3/XP-D SUBFAMILY MEMBER"/>
    <property type="match status" value="1"/>
</dbReference>
<dbReference type="SMART" id="SM00487">
    <property type="entry name" value="DEXDc"/>
    <property type="match status" value="1"/>
</dbReference>
<dbReference type="InterPro" id="IPR027417">
    <property type="entry name" value="P-loop_NTPase"/>
</dbReference>
<protein>
    <recommendedName>
        <fullName evidence="6">ATP-dependent DNA helicase DinG</fullName>
        <ecNumber evidence="6">5.6.2.3</ecNumber>
    </recommendedName>
    <alternativeName>
        <fullName evidence="6">DNA 5'-3' helicase DinG</fullName>
    </alternativeName>
</protein>
<evidence type="ECO:0000256" key="5">
    <source>
        <dbReference type="ARBA" id="ARBA00023125"/>
    </source>
</evidence>
<dbReference type="FunFam" id="3.40.50.300:FF:000437">
    <property type="entry name" value="ATP-dependent DNA helicase DinG"/>
    <property type="match status" value="1"/>
</dbReference>
<keyword evidence="2 6" id="KW-0547">Nucleotide-binding</keyword>
<evidence type="ECO:0000256" key="1">
    <source>
        <dbReference type="ARBA" id="ARBA00022485"/>
    </source>
</evidence>
<feature type="binding site" evidence="6">
    <location>
        <position position="213"/>
    </location>
    <ligand>
        <name>[4Fe-4S] cluster</name>
        <dbReference type="ChEBI" id="CHEBI:49883"/>
    </ligand>
</feature>
<dbReference type="InterPro" id="IPR006555">
    <property type="entry name" value="ATP-dep_Helicase_C"/>
</dbReference>
<comment type="cofactor">
    <cofactor evidence="6">
        <name>[4Fe-4S] cluster</name>
        <dbReference type="ChEBI" id="CHEBI:49883"/>
    </cofactor>
    <text evidence="6">Binds 1 [4Fe-4S] cluster.</text>
</comment>
<dbReference type="NCBIfam" id="NF008729">
    <property type="entry name" value="PRK11747.1"/>
    <property type="match status" value="1"/>
</dbReference>
<feature type="binding site" evidence="6">
    <location>
        <position position="129"/>
    </location>
    <ligand>
        <name>[4Fe-4S] cluster</name>
        <dbReference type="ChEBI" id="CHEBI:49883"/>
    </ligand>
</feature>
<keyword evidence="6" id="KW-0479">Metal-binding</keyword>
<dbReference type="GO" id="GO:0051539">
    <property type="term" value="F:4 iron, 4 sulfur cluster binding"/>
    <property type="evidence" value="ECO:0007669"/>
    <property type="project" value="UniProtKB-UniRule"/>
</dbReference>
<keyword evidence="6 8" id="KW-0347">Helicase</keyword>
<evidence type="ECO:0000256" key="2">
    <source>
        <dbReference type="ARBA" id="ARBA00022741"/>
    </source>
</evidence>
<feature type="domain" description="Helicase ATP-binding" evidence="7">
    <location>
        <begin position="15"/>
        <end position="311"/>
    </location>
</feature>
<evidence type="ECO:0000256" key="6">
    <source>
        <dbReference type="HAMAP-Rule" id="MF_02205"/>
    </source>
</evidence>
<dbReference type="GO" id="GO:0003677">
    <property type="term" value="F:DNA binding"/>
    <property type="evidence" value="ECO:0007669"/>
    <property type="project" value="UniProtKB-UniRule"/>
</dbReference>
<keyword evidence="5 6" id="KW-0238">DNA-binding</keyword>
<dbReference type="SUPFAM" id="SSF52540">
    <property type="entry name" value="P-loop containing nucleoside triphosphate hydrolases"/>
    <property type="match status" value="1"/>
</dbReference>
<dbReference type="PROSITE" id="PS51193">
    <property type="entry name" value="HELICASE_ATP_BIND_2"/>
    <property type="match status" value="1"/>
</dbReference>
<keyword evidence="6" id="KW-0411">Iron-sulfur</keyword>
<dbReference type="GO" id="GO:0005524">
    <property type="term" value="F:ATP binding"/>
    <property type="evidence" value="ECO:0007669"/>
    <property type="project" value="UniProtKB-UniRule"/>
</dbReference>
<dbReference type="InterPro" id="IPR014001">
    <property type="entry name" value="Helicase_ATP-bd"/>
</dbReference>
<dbReference type="Gene3D" id="3.40.50.300">
    <property type="entry name" value="P-loop containing nucleotide triphosphate hydrolases"/>
    <property type="match status" value="2"/>
</dbReference>
<dbReference type="InterPro" id="IPR039000">
    <property type="entry name" value="DinG_proteobact"/>
</dbReference>
<feature type="binding site" evidence="6">
    <location>
        <position position="202"/>
    </location>
    <ligand>
        <name>[4Fe-4S] cluster</name>
        <dbReference type="ChEBI" id="CHEBI:49883"/>
    </ligand>
</feature>
<evidence type="ECO:0000259" key="7">
    <source>
        <dbReference type="PROSITE" id="PS51193"/>
    </source>
</evidence>
<proteinExistence type="inferred from homology"/>
<keyword evidence="3 6" id="KW-0378">Hydrolase</keyword>
<accession>A0A3D0KJ07</accession>
<evidence type="ECO:0000256" key="4">
    <source>
        <dbReference type="ARBA" id="ARBA00022840"/>
    </source>
</evidence>
<dbReference type="AlphaFoldDB" id="A0A3D0KJ07"/>
<dbReference type="GO" id="GO:0046872">
    <property type="term" value="F:metal ion binding"/>
    <property type="evidence" value="ECO:0007669"/>
    <property type="project" value="UniProtKB-KW"/>
</dbReference>